<dbReference type="EMBL" id="BLLF01000889">
    <property type="protein sequence ID" value="GFH15715.1"/>
    <property type="molecule type" value="Genomic_DNA"/>
</dbReference>
<proteinExistence type="predicted"/>
<gene>
    <name evidence="1" type="ORF">HaLaN_11995</name>
</gene>
<dbReference type="GO" id="GO:0004176">
    <property type="term" value="F:ATP-dependent peptidase activity"/>
    <property type="evidence" value="ECO:0007669"/>
    <property type="project" value="TreeGrafter"/>
</dbReference>
<dbReference type="AlphaFoldDB" id="A0A699Z2D7"/>
<keyword evidence="1" id="KW-0378">Hydrolase</keyword>
<sequence length="76" mass="8590">MKVWGQASDIMIRAQEIIRMKQVLSGLYTKHTGQAPEVVERTLDRDTFMSSQEAQQWGLIDEIIEKRADAPAAETA</sequence>
<dbReference type="SUPFAM" id="SSF52096">
    <property type="entry name" value="ClpP/crotonase"/>
    <property type="match status" value="1"/>
</dbReference>
<accession>A0A699Z2D7</accession>
<dbReference type="PANTHER" id="PTHR10381:SF11">
    <property type="entry name" value="ATP-DEPENDENT CLP PROTEASE PROTEOLYTIC SUBUNIT, MITOCHONDRIAL"/>
    <property type="match status" value="1"/>
</dbReference>
<reference evidence="1 2" key="1">
    <citation type="submission" date="2020-02" db="EMBL/GenBank/DDBJ databases">
        <title>Draft genome sequence of Haematococcus lacustris strain NIES-144.</title>
        <authorList>
            <person name="Morimoto D."/>
            <person name="Nakagawa S."/>
            <person name="Yoshida T."/>
            <person name="Sawayama S."/>
        </authorList>
    </citation>
    <scope>NUCLEOTIDE SEQUENCE [LARGE SCALE GENOMIC DNA]</scope>
    <source>
        <strain evidence="1 2">NIES-144</strain>
    </source>
</reference>
<dbReference type="GO" id="GO:0006515">
    <property type="term" value="P:protein quality control for misfolded or incompletely synthesized proteins"/>
    <property type="evidence" value="ECO:0007669"/>
    <property type="project" value="TreeGrafter"/>
</dbReference>
<dbReference type="InterPro" id="IPR029045">
    <property type="entry name" value="ClpP/crotonase-like_dom_sf"/>
</dbReference>
<dbReference type="Proteomes" id="UP000485058">
    <property type="component" value="Unassembled WGS sequence"/>
</dbReference>
<dbReference type="GO" id="GO:0009368">
    <property type="term" value="C:endopeptidase Clp complex"/>
    <property type="evidence" value="ECO:0007669"/>
    <property type="project" value="TreeGrafter"/>
</dbReference>
<dbReference type="PANTHER" id="PTHR10381">
    <property type="entry name" value="ATP-DEPENDENT CLP PROTEASE PROTEOLYTIC SUBUNIT"/>
    <property type="match status" value="1"/>
</dbReference>
<name>A0A699Z2D7_HAELA</name>
<dbReference type="GO" id="GO:0051117">
    <property type="term" value="F:ATPase binding"/>
    <property type="evidence" value="ECO:0007669"/>
    <property type="project" value="TreeGrafter"/>
</dbReference>
<evidence type="ECO:0000313" key="1">
    <source>
        <dbReference type="EMBL" id="GFH15715.1"/>
    </source>
</evidence>
<keyword evidence="2" id="KW-1185">Reference proteome</keyword>
<evidence type="ECO:0000313" key="2">
    <source>
        <dbReference type="Proteomes" id="UP000485058"/>
    </source>
</evidence>
<dbReference type="Pfam" id="PF00574">
    <property type="entry name" value="CLP_protease"/>
    <property type="match status" value="1"/>
</dbReference>
<dbReference type="GO" id="GO:0004252">
    <property type="term" value="F:serine-type endopeptidase activity"/>
    <property type="evidence" value="ECO:0007669"/>
    <property type="project" value="TreeGrafter"/>
</dbReference>
<protein>
    <submittedName>
        <fullName evidence="1">ATP-dependent Clp protease proteolytic subunit</fullName>
    </submittedName>
</protein>
<dbReference type="InterPro" id="IPR023562">
    <property type="entry name" value="ClpP/TepA"/>
</dbReference>
<organism evidence="1 2">
    <name type="scientific">Haematococcus lacustris</name>
    <name type="common">Green alga</name>
    <name type="synonym">Haematococcus pluvialis</name>
    <dbReference type="NCBI Taxonomy" id="44745"/>
    <lineage>
        <taxon>Eukaryota</taxon>
        <taxon>Viridiplantae</taxon>
        <taxon>Chlorophyta</taxon>
        <taxon>core chlorophytes</taxon>
        <taxon>Chlorophyceae</taxon>
        <taxon>CS clade</taxon>
        <taxon>Chlamydomonadales</taxon>
        <taxon>Haematococcaceae</taxon>
        <taxon>Haematococcus</taxon>
    </lineage>
</organism>
<comment type="caution">
    <text evidence="1">The sequence shown here is derived from an EMBL/GenBank/DDBJ whole genome shotgun (WGS) entry which is preliminary data.</text>
</comment>
<keyword evidence="1" id="KW-0645">Protease</keyword>
<dbReference type="Gene3D" id="3.90.226.10">
    <property type="entry name" value="2-enoyl-CoA Hydratase, Chain A, domain 1"/>
    <property type="match status" value="1"/>
</dbReference>